<dbReference type="SUPFAM" id="SSF53098">
    <property type="entry name" value="Ribonuclease H-like"/>
    <property type="match status" value="1"/>
</dbReference>
<dbReference type="AlphaFoldDB" id="A0A438INB3"/>
<dbReference type="InterPro" id="IPR012337">
    <property type="entry name" value="RNaseH-like_sf"/>
</dbReference>
<dbReference type="Proteomes" id="UP000288805">
    <property type="component" value="Unassembled WGS sequence"/>
</dbReference>
<organism evidence="1 2">
    <name type="scientific">Vitis vinifera</name>
    <name type="common">Grape</name>
    <dbReference type="NCBI Taxonomy" id="29760"/>
    <lineage>
        <taxon>Eukaryota</taxon>
        <taxon>Viridiplantae</taxon>
        <taxon>Streptophyta</taxon>
        <taxon>Embryophyta</taxon>
        <taxon>Tracheophyta</taxon>
        <taxon>Spermatophyta</taxon>
        <taxon>Magnoliopsida</taxon>
        <taxon>eudicotyledons</taxon>
        <taxon>Gunneridae</taxon>
        <taxon>Pentapetalae</taxon>
        <taxon>rosids</taxon>
        <taxon>Vitales</taxon>
        <taxon>Vitaceae</taxon>
        <taxon>Viteae</taxon>
        <taxon>Vitis</taxon>
    </lineage>
</organism>
<evidence type="ECO:0000313" key="2">
    <source>
        <dbReference type="Proteomes" id="UP000288805"/>
    </source>
</evidence>
<gene>
    <name evidence="1" type="ORF">CK203_031940</name>
</gene>
<reference evidence="1 2" key="1">
    <citation type="journal article" date="2018" name="PLoS Genet.">
        <title>Population sequencing reveals clonal diversity and ancestral inbreeding in the grapevine cultivar Chardonnay.</title>
        <authorList>
            <person name="Roach M.J."/>
            <person name="Johnson D.L."/>
            <person name="Bohlmann J."/>
            <person name="van Vuuren H.J."/>
            <person name="Jones S.J."/>
            <person name="Pretorius I.S."/>
            <person name="Schmidt S.A."/>
            <person name="Borneman A.R."/>
        </authorList>
    </citation>
    <scope>NUCLEOTIDE SEQUENCE [LARGE SCALE GENOMIC DNA]</scope>
    <source>
        <strain evidence="2">cv. Chardonnay</strain>
        <tissue evidence="1">Leaf</tissue>
    </source>
</reference>
<dbReference type="InterPro" id="IPR036397">
    <property type="entry name" value="RNaseH_sf"/>
</dbReference>
<dbReference type="EMBL" id="QGNW01000095">
    <property type="protein sequence ID" value="RVW98115.1"/>
    <property type="molecule type" value="Genomic_DNA"/>
</dbReference>
<dbReference type="PANTHER" id="PTHR45835:SF104">
    <property type="entry name" value="PROTEIN NYNRIN-LIKE"/>
    <property type="match status" value="1"/>
</dbReference>
<evidence type="ECO:0000313" key="1">
    <source>
        <dbReference type="EMBL" id="RVW98115.1"/>
    </source>
</evidence>
<dbReference type="PANTHER" id="PTHR45835">
    <property type="entry name" value="YALI0A06105P"/>
    <property type="match status" value="1"/>
</dbReference>
<proteinExistence type="predicted"/>
<dbReference type="GO" id="GO:0003676">
    <property type="term" value="F:nucleic acid binding"/>
    <property type="evidence" value="ECO:0007669"/>
    <property type="project" value="InterPro"/>
</dbReference>
<dbReference type="Gene3D" id="3.30.420.10">
    <property type="entry name" value="Ribonuclease H-like superfamily/Ribonuclease H"/>
    <property type="match status" value="2"/>
</dbReference>
<accession>A0A438INB3</accession>
<sequence>MKPVGLLQPLPVPTRMSIDVSMNFIEGLPPSNGHTIIKVIVDRLTKHSHFVALKHPYTAVTVAKAFVANVARLHIIQHPLLATRTRDQPWKWTEWIPLAKFSYNTSIHSSTKMTPFEVVYGIPPPSLLAYVPGTSHDQAEDEYLRYHDAILSISTDFRGFSTFDETCPPFFMVHIK</sequence>
<comment type="caution">
    <text evidence="1">The sequence shown here is derived from an EMBL/GenBank/DDBJ whole genome shotgun (WGS) entry which is preliminary data.</text>
</comment>
<protein>
    <submittedName>
        <fullName evidence="1">Uncharacterized protein</fullName>
    </submittedName>
</protein>
<name>A0A438INB3_VITVI</name>